<evidence type="ECO:0000256" key="16">
    <source>
        <dbReference type="RuleBase" id="RU003651"/>
    </source>
</evidence>
<evidence type="ECO:0000256" key="8">
    <source>
        <dbReference type="ARBA" id="ARBA00022801"/>
    </source>
</evidence>
<proteinExistence type="inferred from homology"/>
<keyword evidence="11 15" id="KW-1133">Transmembrane helix</keyword>
<dbReference type="GO" id="GO:0004222">
    <property type="term" value="F:metalloendopeptidase activity"/>
    <property type="evidence" value="ECO:0007669"/>
    <property type="project" value="InterPro"/>
</dbReference>
<dbReference type="GO" id="GO:0004176">
    <property type="term" value="F:ATP-dependent peptidase activity"/>
    <property type="evidence" value="ECO:0007669"/>
    <property type="project" value="InterPro"/>
</dbReference>
<sequence>METLKQKGKNQNTLRTVILYVVLALVATFIIISFLPSTSDGEVKKLSEVLTLIKEDKVKEVKIDESTVNVQLKDDTKIKATKEEGVGFSEILKDAGIDPKSFPWSVRDTSTSKTIFSLAATFLPVLIIVGFFIFFLRQARGAGDNLLSFARSRAKTFSKDKPIVKFTEVAGVEEAKRELQEVVQFLKHPEKFRALGAKIPKGVLLVGPSGVGKTLLARAVAGEAEVPFYSIAGSEFMEMLVGVGASRVRDLFDTAKKSSPAIIFIDEIDSIGRTRGLGIGGGHDEREQTLNQILVEMDGFEPNVNVIVMAATNRPDMLDPALVRPGRFDRRVVLDLPDIEGRKAIIKIHSRNKPLAPNVDIDKIARRTVGFSGADLENMLNESAILAARANKKQVESQDLEEAALKVQLGPERKRMTTDEEKQMTAYHEAGHALVTKILPHTDPVHRISIVARGPTGGHTLIPPAVDRYNETKTRLLETITSLLGGRAAEEIEFKEFTVGASSDIQRATEIARKMVTEFGMSQLGPLTTGVRGESPWLARELGDPKPLSEHLASRVDDEIEKIINVCFIRAKKILKENKEKLDLVASELVKKETLEGDEFDALVERGEKLHQVKEQIAENSEKEEKEDATAPAEAS</sequence>
<keyword evidence="12 15" id="KW-0482">Metalloprotease</keyword>
<dbReference type="NCBIfam" id="TIGR01241">
    <property type="entry name" value="FtsH_fam"/>
    <property type="match status" value="1"/>
</dbReference>
<name>A0A1G1WG89_9BACT</name>
<keyword evidence="19" id="KW-0131">Cell cycle</keyword>
<dbReference type="EC" id="3.4.24.-" evidence="15"/>
<evidence type="ECO:0000256" key="14">
    <source>
        <dbReference type="ARBA" id="ARBA00061570"/>
    </source>
</evidence>
<dbReference type="GO" id="GO:0005886">
    <property type="term" value="C:plasma membrane"/>
    <property type="evidence" value="ECO:0007669"/>
    <property type="project" value="UniProtKB-SubCell"/>
</dbReference>
<dbReference type="GO" id="GO:0016887">
    <property type="term" value="F:ATP hydrolysis activity"/>
    <property type="evidence" value="ECO:0007669"/>
    <property type="project" value="UniProtKB-UniRule"/>
</dbReference>
<keyword evidence="13 15" id="KW-0472">Membrane</keyword>
<comment type="caution">
    <text evidence="19">The sequence shown here is derived from an EMBL/GenBank/DDBJ whole genome shotgun (WGS) entry which is preliminary data.</text>
</comment>
<evidence type="ECO:0000256" key="7">
    <source>
        <dbReference type="ARBA" id="ARBA00022741"/>
    </source>
</evidence>
<keyword evidence="6 15" id="KW-0479">Metal-binding</keyword>
<evidence type="ECO:0000256" key="5">
    <source>
        <dbReference type="ARBA" id="ARBA00022692"/>
    </source>
</evidence>
<organism evidence="19 20">
    <name type="scientific">Candidatus Woykebacteria bacterium RBG_16_43_9</name>
    <dbReference type="NCBI Taxonomy" id="1802596"/>
    <lineage>
        <taxon>Bacteria</taxon>
        <taxon>Candidatus Woykeibacteriota</taxon>
    </lineage>
</organism>
<evidence type="ECO:0000256" key="1">
    <source>
        <dbReference type="ARBA" id="ARBA00004370"/>
    </source>
</evidence>
<dbReference type="InterPro" id="IPR011546">
    <property type="entry name" value="Pept_M41_FtsH_extracell"/>
</dbReference>
<dbReference type="InterPro" id="IPR000642">
    <property type="entry name" value="Peptidase_M41"/>
</dbReference>
<dbReference type="STRING" id="1802596.A2Z11_00270"/>
<dbReference type="EMBL" id="MHCS01000011">
    <property type="protein sequence ID" value="OGY26738.1"/>
    <property type="molecule type" value="Genomic_DNA"/>
</dbReference>
<keyword evidence="10 15" id="KW-0067">ATP-binding</keyword>
<dbReference type="FunFam" id="3.40.50.300:FF:000001">
    <property type="entry name" value="ATP-dependent zinc metalloprotease FtsH"/>
    <property type="match status" value="1"/>
</dbReference>
<keyword evidence="4 15" id="KW-0645">Protease</keyword>
<dbReference type="GO" id="GO:0006508">
    <property type="term" value="P:proteolysis"/>
    <property type="evidence" value="ECO:0007669"/>
    <property type="project" value="UniProtKB-KW"/>
</dbReference>
<comment type="cofactor">
    <cofactor evidence="15">
        <name>Zn(2+)</name>
        <dbReference type="ChEBI" id="CHEBI:29105"/>
    </cofactor>
    <text evidence="15">Binds 1 zinc ion per subunit.</text>
</comment>
<dbReference type="Pfam" id="PF06480">
    <property type="entry name" value="FtsH_ext"/>
    <property type="match status" value="1"/>
</dbReference>
<dbReference type="InterPro" id="IPR041569">
    <property type="entry name" value="AAA_lid_3"/>
</dbReference>
<dbReference type="GO" id="GO:0008270">
    <property type="term" value="F:zinc ion binding"/>
    <property type="evidence" value="ECO:0007669"/>
    <property type="project" value="UniProtKB-UniRule"/>
</dbReference>
<keyword evidence="8 15" id="KW-0378">Hydrolase</keyword>
<dbReference type="Proteomes" id="UP000176389">
    <property type="component" value="Unassembled WGS sequence"/>
</dbReference>
<dbReference type="GO" id="GO:0005524">
    <property type="term" value="F:ATP binding"/>
    <property type="evidence" value="ECO:0007669"/>
    <property type="project" value="UniProtKB-UniRule"/>
</dbReference>
<comment type="function">
    <text evidence="15">Acts as a processive, ATP-dependent zinc metallopeptidase for both cytoplasmic and membrane proteins. Plays a role in the quality control of integral membrane proteins.</text>
</comment>
<dbReference type="GO" id="GO:0030163">
    <property type="term" value="P:protein catabolic process"/>
    <property type="evidence" value="ECO:0007669"/>
    <property type="project" value="UniProtKB-UniRule"/>
</dbReference>
<feature type="active site" evidence="15">
    <location>
        <position position="429"/>
    </location>
</feature>
<evidence type="ECO:0000256" key="12">
    <source>
        <dbReference type="ARBA" id="ARBA00023049"/>
    </source>
</evidence>
<keyword evidence="5 15" id="KW-0812">Transmembrane</keyword>
<dbReference type="InterPro" id="IPR003959">
    <property type="entry name" value="ATPase_AAA_core"/>
</dbReference>
<evidence type="ECO:0000256" key="2">
    <source>
        <dbReference type="ARBA" id="ARBA00010044"/>
    </source>
</evidence>
<dbReference type="InterPro" id="IPR037219">
    <property type="entry name" value="Peptidase_M41-like"/>
</dbReference>
<reference evidence="19 20" key="1">
    <citation type="journal article" date="2016" name="Nat. Commun.">
        <title>Thousands of microbial genomes shed light on interconnected biogeochemical processes in an aquifer system.</title>
        <authorList>
            <person name="Anantharaman K."/>
            <person name="Brown C.T."/>
            <person name="Hug L.A."/>
            <person name="Sharon I."/>
            <person name="Castelle C.J."/>
            <person name="Probst A.J."/>
            <person name="Thomas B.C."/>
            <person name="Singh A."/>
            <person name="Wilkins M.J."/>
            <person name="Karaoz U."/>
            <person name="Brodie E.L."/>
            <person name="Williams K.H."/>
            <person name="Hubbard S.S."/>
            <person name="Banfield J.F."/>
        </authorList>
    </citation>
    <scope>NUCLEOTIDE SEQUENCE [LARGE SCALE GENOMIC DNA]</scope>
</reference>
<keyword evidence="9 15" id="KW-0862">Zinc</keyword>
<dbReference type="InterPro" id="IPR027417">
    <property type="entry name" value="P-loop_NTPase"/>
</dbReference>
<evidence type="ECO:0000256" key="17">
    <source>
        <dbReference type="SAM" id="MobiDB-lite"/>
    </source>
</evidence>
<evidence type="ECO:0000256" key="3">
    <source>
        <dbReference type="ARBA" id="ARBA00022475"/>
    </source>
</evidence>
<dbReference type="GO" id="GO:0051301">
    <property type="term" value="P:cell division"/>
    <property type="evidence" value="ECO:0007669"/>
    <property type="project" value="UniProtKB-KW"/>
</dbReference>
<feature type="binding site" evidence="15">
    <location>
        <position position="428"/>
    </location>
    <ligand>
        <name>Zn(2+)</name>
        <dbReference type="ChEBI" id="CHEBI:29105"/>
        <note>catalytic</note>
    </ligand>
</feature>
<dbReference type="Gene3D" id="1.20.58.760">
    <property type="entry name" value="Peptidase M41"/>
    <property type="match status" value="1"/>
</dbReference>
<comment type="similarity">
    <text evidence="16">Belongs to the AAA ATPase family.</text>
</comment>
<feature type="binding site" evidence="15">
    <location>
        <position position="504"/>
    </location>
    <ligand>
        <name>Zn(2+)</name>
        <dbReference type="ChEBI" id="CHEBI:29105"/>
        <note>catalytic</note>
    </ligand>
</feature>
<evidence type="ECO:0000256" key="11">
    <source>
        <dbReference type="ARBA" id="ARBA00022989"/>
    </source>
</evidence>
<dbReference type="CDD" id="cd19501">
    <property type="entry name" value="RecA-like_FtsH"/>
    <property type="match status" value="1"/>
</dbReference>
<dbReference type="Pfam" id="PF01434">
    <property type="entry name" value="Peptidase_M41"/>
    <property type="match status" value="1"/>
</dbReference>
<comment type="similarity">
    <text evidence="14 15">In the central section; belongs to the AAA ATPase family.</text>
</comment>
<dbReference type="HAMAP" id="MF_01458">
    <property type="entry name" value="FtsH"/>
    <property type="match status" value="1"/>
</dbReference>
<keyword evidence="19" id="KW-0132">Cell division</keyword>
<evidence type="ECO:0000256" key="10">
    <source>
        <dbReference type="ARBA" id="ARBA00022840"/>
    </source>
</evidence>
<evidence type="ECO:0000256" key="4">
    <source>
        <dbReference type="ARBA" id="ARBA00022670"/>
    </source>
</evidence>
<feature type="compositionally biased region" description="Basic and acidic residues" evidence="17">
    <location>
        <begin position="617"/>
        <end position="629"/>
    </location>
</feature>
<dbReference type="AlphaFoldDB" id="A0A1G1WG89"/>
<dbReference type="Pfam" id="PF00004">
    <property type="entry name" value="AAA"/>
    <property type="match status" value="1"/>
</dbReference>
<comment type="similarity">
    <text evidence="2 15">In the C-terminal section; belongs to the peptidase M41 family.</text>
</comment>
<feature type="transmembrane region" description="Helical" evidence="15">
    <location>
        <begin position="115"/>
        <end position="136"/>
    </location>
</feature>
<gene>
    <name evidence="15" type="primary">ftsH</name>
    <name evidence="19" type="ORF">A2Z11_00270</name>
</gene>
<evidence type="ECO:0000256" key="9">
    <source>
        <dbReference type="ARBA" id="ARBA00022833"/>
    </source>
</evidence>
<comment type="subcellular location">
    <subcellularLocation>
        <location evidence="15">Cell membrane</location>
        <topology evidence="15">Multi-pass membrane protein</topology>
        <orientation evidence="15">Cytoplasmic side</orientation>
    </subcellularLocation>
    <subcellularLocation>
        <location evidence="1">Membrane</location>
    </subcellularLocation>
</comment>
<dbReference type="InterPro" id="IPR003593">
    <property type="entry name" value="AAA+_ATPase"/>
</dbReference>
<accession>A0A1G1WG89</accession>
<evidence type="ECO:0000256" key="6">
    <source>
        <dbReference type="ARBA" id="ARBA00022723"/>
    </source>
</evidence>
<dbReference type="FunFam" id="1.20.58.760:FF:000001">
    <property type="entry name" value="ATP-dependent zinc metalloprotease FtsH"/>
    <property type="match status" value="1"/>
</dbReference>
<comment type="caution">
    <text evidence="15">Lacks conserved residue(s) required for the propagation of feature annotation.</text>
</comment>
<keyword evidence="7 15" id="KW-0547">Nucleotide-binding</keyword>
<evidence type="ECO:0000259" key="18">
    <source>
        <dbReference type="SMART" id="SM00382"/>
    </source>
</evidence>
<protein>
    <recommendedName>
        <fullName evidence="15">ATP-dependent zinc metalloprotease FtsH</fullName>
        <ecNumber evidence="15">3.4.24.-</ecNumber>
    </recommendedName>
</protein>
<evidence type="ECO:0000256" key="15">
    <source>
        <dbReference type="HAMAP-Rule" id="MF_01458"/>
    </source>
</evidence>
<dbReference type="FunFam" id="1.10.8.60:FF:000001">
    <property type="entry name" value="ATP-dependent zinc metalloprotease FtsH"/>
    <property type="match status" value="1"/>
</dbReference>
<dbReference type="Gene3D" id="3.40.50.300">
    <property type="entry name" value="P-loop containing nucleotide triphosphate hydrolases"/>
    <property type="match status" value="1"/>
</dbReference>
<evidence type="ECO:0000313" key="20">
    <source>
        <dbReference type="Proteomes" id="UP000176389"/>
    </source>
</evidence>
<dbReference type="SUPFAM" id="SSF52540">
    <property type="entry name" value="P-loop containing nucleoside triphosphate hydrolases"/>
    <property type="match status" value="1"/>
</dbReference>
<dbReference type="PROSITE" id="PS00674">
    <property type="entry name" value="AAA"/>
    <property type="match status" value="1"/>
</dbReference>
<dbReference type="Gene3D" id="1.10.8.60">
    <property type="match status" value="1"/>
</dbReference>
<dbReference type="InterPro" id="IPR003960">
    <property type="entry name" value="ATPase_AAA_CS"/>
</dbReference>
<dbReference type="PANTHER" id="PTHR23076:SF97">
    <property type="entry name" value="ATP-DEPENDENT ZINC METALLOPROTEASE YME1L1"/>
    <property type="match status" value="1"/>
</dbReference>
<feature type="domain" description="AAA+ ATPase" evidence="18">
    <location>
        <begin position="199"/>
        <end position="338"/>
    </location>
</feature>
<dbReference type="Pfam" id="PF17862">
    <property type="entry name" value="AAA_lid_3"/>
    <property type="match status" value="1"/>
</dbReference>
<keyword evidence="3 15" id="KW-1003">Cell membrane</keyword>
<feature type="region of interest" description="Disordered" evidence="17">
    <location>
        <begin position="617"/>
        <end position="636"/>
    </location>
</feature>
<dbReference type="SUPFAM" id="SSF140990">
    <property type="entry name" value="FtsH protease domain-like"/>
    <property type="match status" value="1"/>
</dbReference>
<evidence type="ECO:0000313" key="19">
    <source>
        <dbReference type="EMBL" id="OGY26738.1"/>
    </source>
</evidence>
<feature type="transmembrane region" description="Helical" evidence="15">
    <location>
        <begin position="12"/>
        <end position="35"/>
    </location>
</feature>
<dbReference type="SMART" id="SM00382">
    <property type="entry name" value="AAA"/>
    <property type="match status" value="1"/>
</dbReference>
<dbReference type="PANTHER" id="PTHR23076">
    <property type="entry name" value="METALLOPROTEASE M41 FTSH"/>
    <property type="match status" value="1"/>
</dbReference>
<comment type="subunit">
    <text evidence="15">Homohexamer.</text>
</comment>
<evidence type="ECO:0000256" key="13">
    <source>
        <dbReference type="ARBA" id="ARBA00023136"/>
    </source>
</evidence>
<dbReference type="InterPro" id="IPR005936">
    <property type="entry name" value="FtsH"/>
</dbReference>
<feature type="binding site" evidence="15">
    <location>
        <position position="432"/>
    </location>
    <ligand>
        <name>Zn(2+)</name>
        <dbReference type="ChEBI" id="CHEBI:29105"/>
        <note>catalytic</note>
    </ligand>
</feature>